<reference evidence="1" key="1">
    <citation type="journal article" date="2014" name="BMC Genomics">
        <title>Characterizing the developmental transcriptome of the oriental fruit fly, Bactrocera dorsalis (Diptera: Tephritidae) through comparative genomic analysis with Drosophila melanogaster utilizing modENCODE datasets.</title>
        <authorList>
            <person name="Geib S.M."/>
            <person name="Calla B."/>
            <person name="Hall B."/>
            <person name="Hou S."/>
            <person name="Manoukis N.C."/>
        </authorList>
    </citation>
    <scope>NUCLEOTIDE SEQUENCE</scope>
    <source>
        <strain evidence="1">Punador</strain>
    </source>
</reference>
<evidence type="ECO:0000313" key="1">
    <source>
        <dbReference type="EMBL" id="JAC36102.1"/>
    </source>
</evidence>
<sequence>LDKLVANYTCKRQTKRWPVALFSNMLDLSAYNGYVIWTEINPSWNTDKLYKRRLFLEELGKQMVEPNIVRRERLPRGIAAKNIVKNIQENSKSAEEASTSNISARNEYTKKRQRCFFCHHTKNSNKYSAVCSTCQKFVCKEHSSVVCENCR</sequence>
<evidence type="ECO:0008006" key="2">
    <source>
        <dbReference type="Google" id="ProtNLM"/>
    </source>
</evidence>
<feature type="non-terminal residue" evidence="1">
    <location>
        <position position="1"/>
    </location>
</feature>
<proteinExistence type="predicted"/>
<dbReference type="OrthoDB" id="8039240at2759"/>
<dbReference type="AlphaFoldDB" id="A0A034V1S1"/>
<protein>
    <recommendedName>
        <fullName evidence="2">PiggyBac transposable element-derived protein 4</fullName>
    </recommendedName>
</protein>
<dbReference type="PANTHER" id="PTHR46599">
    <property type="entry name" value="PIGGYBAC TRANSPOSABLE ELEMENT-DERIVED PROTEIN 4"/>
    <property type="match status" value="1"/>
</dbReference>
<accession>A0A034V1S1</accession>
<dbReference type="EMBL" id="GAKP01022850">
    <property type="protein sequence ID" value="JAC36102.1"/>
    <property type="molecule type" value="Transcribed_RNA"/>
</dbReference>
<dbReference type="PANTHER" id="PTHR46599:SF6">
    <property type="entry name" value="DUAL SPECIFICITY PHOSPHATASE 26"/>
    <property type="match status" value="1"/>
</dbReference>
<dbReference type="InterPro" id="IPR011011">
    <property type="entry name" value="Znf_FYVE_PHD"/>
</dbReference>
<name>A0A034V1S1_BACDO</name>
<organism evidence="1">
    <name type="scientific">Bactrocera dorsalis</name>
    <name type="common">Oriental fruit fly</name>
    <name type="synonym">Dacus dorsalis</name>
    <dbReference type="NCBI Taxonomy" id="27457"/>
    <lineage>
        <taxon>Eukaryota</taxon>
        <taxon>Metazoa</taxon>
        <taxon>Ecdysozoa</taxon>
        <taxon>Arthropoda</taxon>
        <taxon>Hexapoda</taxon>
        <taxon>Insecta</taxon>
        <taxon>Pterygota</taxon>
        <taxon>Neoptera</taxon>
        <taxon>Endopterygota</taxon>
        <taxon>Diptera</taxon>
        <taxon>Brachycera</taxon>
        <taxon>Muscomorpha</taxon>
        <taxon>Tephritoidea</taxon>
        <taxon>Tephritidae</taxon>
        <taxon>Bactrocera</taxon>
        <taxon>Bactrocera</taxon>
    </lineage>
</organism>
<dbReference type="SUPFAM" id="SSF57903">
    <property type="entry name" value="FYVE/PHD zinc finger"/>
    <property type="match status" value="1"/>
</dbReference>